<comment type="caution">
    <text evidence="1">The sequence shown here is derived from an EMBL/GenBank/DDBJ whole genome shotgun (WGS) entry which is preliminary data.</text>
</comment>
<evidence type="ECO:0000313" key="2">
    <source>
        <dbReference type="Proteomes" id="UP000478546"/>
    </source>
</evidence>
<accession>A0A6B2H4J5</accession>
<protein>
    <submittedName>
        <fullName evidence="1">Uncharacterized protein</fullName>
    </submittedName>
</protein>
<dbReference type="Proteomes" id="UP000478546">
    <property type="component" value="Unassembled WGS sequence"/>
</dbReference>
<keyword evidence="2" id="KW-1185">Reference proteome</keyword>
<evidence type="ECO:0000313" key="1">
    <source>
        <dbReference type="EMBL" id="NDK57381.1"/>
    </source>
</evidence>
<reference evidence="1 2" key="1">
    <citation type="submission" date="2020-01" db="EMBL/GenBank/DDBJ databases">
        <authorList>
            <person name="Kim M.K."/>
        </authorList>
    </citation>
    <scope>NUCLEOTIDE SEQUENCE [LARGE SCALE GENOMIC DNA]</scope>
    <source>
        <strain evidence="1 2">BT213</strain>
    </source>
</reference>
<name>A0A6B2H4J5_9BACT</name>
<dbReference type="EMBL" id="JAAEAA010000025">
    <property type="protein sequence ID" value="NDK57381.1"/>
    <property type="molecule type" value="Genomic_DNA"/>
</dbReference>
<gene>
    <name evidence="1" type="ORF">GWO68_15770</name>
</gene>
<dbReference type="AlphaFoldDB" id="A0A6B2H4J5"/>
<proteinExistence type="predicted"/>
<dbReference type="RefSeq" id="WP_162347439.1">
    <property type="nucleotide sequence ID" value="NZ_JAAEAA010000025.1"/>
</dbReference>
<sequence length="186" mass="21451">MKNFEDFVYHVVTNWRIDKKAILESAGLSGLSNREYGDIAEKYVKKKIENLSPTYSAFLSNGSQSPADLISYARRNGYWHIMLIQVKSSGTKDKIHELNQEEKKVFDEFAKYVKKEFLEFPHFDSYADKPIIISTGYAGVLRIAGEILQHRLVNAKPFKIFKINMATLDMDKIKTTIRKAHTLNIK</sequence>
<organism evidence="1 2">
    <name type="scientific">Pontibacter fetidus</name>
    <dbReference type="NCBI Taxonomy" id="2700082"/>
    <lineage>
        <taxon>Bacteria</taxon>
        <taxon>Pseudomonadati</taxon>
        <taxon>Bacteroidota</taxon>
        <taxon>Cytophagia</taxon>
        <taxon>Cytophagales</taxon>
        <taxon>Hymenobacteraceae</taxon>
        <taxon>Pontibacter</taxon>
    </lineage>
</organism>